<evidence type="ECO:0000256" key="3">
    <source>
        <dbReference type="ARBA" id="ARBA00013014"/>
    </source>
</evidence>
<dbReference type="GO" id="GO:0005737">
    <property type="term" value="C:cytoplasm"/>
    <property type="evidence" value="ECO:0007669"/>
    <property type="project" value="TreeGrafter"/>
</dbReference>
<dbReference type="Pfam" id="PF02558">
    <property type="entry name" value="ApbA"/>
    <property type="match status" value="1"/>
</dbReference>
<evidence type="ECO:0000256" key="5">
    <source>
        <dbReference type="ARBA" id="ARBA00022655"/>
    </source>
</evidence>
<keyword evidence="6 10" id="KW-0521">NADP</keyword>
<evidence type="ECO:0000256" key="8">
    <source>
        <dbReference type="ARBA" id="ARBA00032024"/>
    </source>
</evidence>
<evidence type="ECO:0000259" key="12">
    <source>
        <dbReference type="Pfam" id="PF08546"/>
    </source>
</evidence>
<dbReference type="Proteomes" id="UP001139971">
    <property type="component" value="Unassembled WGS sequence"/>
</dbReference>
<dbReference type="RefSeq" id="WP_263542666.1">
    <property type="nucleotide sequence ID" value="NZ_JAOVZO020000023.1"/>
</dbReference>
<gene>
    <name evidence="13" type="ORF">OD750_026260</name>
</gene>
<comment type="catalytic activity">
    <reaction evidence="9 10">
        <text>(R)-pantoate + NADP(+) = 2-dehydropantoate + NADPH + H(+)</text>
        <dbReference type="Rhea" id="RHEA:16233"/>
        <dbReference type="ChEBI" id="CHEBI:11561"/>
        <dbReference type="ChEBI" id="CHEBI:15378"/>
        <dbReference type="ChEBI" id="CHEBI:15980"/>
        <dbReference type="ChEBI" id="CHEBI:57783"/>
        <dbReference type="ChEBI" id="CHEBI:58349"/>
        <dbReference type="EC" id="1.1.1.169"/>
    </reaction>
</comment>
<dbReference type="EC" id="1.1.1.169" evidence="3 10"/>
<dbReference type="Gene3D" id="3.40.50.720">
    <property type="entry name" value="NAD(P)-binding Rossmann-like Domain"/>
    <property type="match status" value="1"/>
</dbReference>
<dbReference type="InterPro" id="IPR050838">
    <property type="entry name" value="Ketopantoate_reductase"/>
</dbReference>
<evidence type="ECO:0000256" key="10">
    <source>
        <dbReference type="RuleBase" id="RU362068"/>
    </source>
</evidence>
<evidence type="ECO:0000313" key="14">
    <source>
        <dbReference type="Proteomes" id="UP001139971"/>
    </source>
</evidence>
<sequence>MSAPAIAVFGAGSIGCYVGGRLAASGASVRFVGRERIVREIGEHGLRTSDYLGYDATLTHAAFGTDPDAVRSADLVLVTVKSAATAEAARELAARLTPGALVVSFQNGLDNAATLAAALPAQRVLTGMVPFNVLHRAPGWFHQGTQGQLDVQRDAALAPFRDAFAHAGLALVEHDDMRAVQWSKLLLNLNNSINALSGIPLKRQLAQRGYRRCLVAAQREALALLDAAGIAPATITALPPRAIARVLALPDLLFRLVARRMLAIDPVARSSMWEDLEAGRPTEVDWLNGEVVRLAQRLGRQAPVNARLQKLVHDAEQGGPRAWTAQGLWNTIKGSIAPQR</sequence>
<dbReference type="PANTHER" id="PTHR43765:SF2">
    <property type="entry name" value="2-DEHYDROPANTOATE 2-REDUCTASE"/>
    <property type="match status" value="1"/>
</dbReference>
<keyword evidence="14" id="KW-1185">Reference proteome</keyword>
<evidence type="ECO:0000256" key="6">
    <source>
        <dbReference type="ARBA" id="ARBA00022857"/>
    </source>
</evidence>
<keyword evidence="7 10" id="KW-0560">Oxidoreductase</keyword>
<dbReference type="SUPFAM" id="SSF48179">
    <property type="entry name" value="6-phosphogluconate dehydrogenase C-terminal domain-like"/>
    <property type="match status" value="1"/>
</dbReference>
<reference evidence="13" key="1">
    <citation type="submission" date="2023-02" db="EMBL/GenBank/DDBJ databases">
        <title>Tahibacter soli sp. nov. isolated from soil.</title>
        <authorList>
            <person name="Baek J.H."/>
            <person name="Lee J.K."/>
            <person name="Choi D.G."/>
            <person name="Jeon C.O."/>
        </authorList>
    </citation>
    <scope>NUCLEOTIDE SEQUENCE</scope>
    <source>
        <strain evidence="13">BL</strain>
    </source>
</reference>
<evidence type="ECO:0000259" key="11">
    <source>
        <dbReference type="Pfam" id="PF02558"/>
    </source>
</evidence>
<dbReference type="Gene3D" id="1.10.1040.10">
    <property type="entry name" value="N-(1-d-carboxylethyl)-l-norvaline Dehydrogenase, domain 2"/>
    <property type="match status" value="1"/>
</dbReference>
<comment type="function">
    <text evidence="10">Catalyzes the NADPH-dependent reduction of ketopantoate into pantoic acid.</text>
</comment>
<dbReference type="InterPro" id="IPR013328">
    <property type="entry name" value="6PGD_dom2"/>
</dbReference>
<accession>A0A9X3YR48</accession>
<evidence type="ECO:0000256" key="9">
    <source>
        <dbReference type="ARBA" id="ARBA00048793"/>
    </source>
</evidence>
<dbReference type="InterPro" id="IPR036291">
    <property type="entry name" value="NAD(P)-bd_dom_sf"/>
</dbReference>
<feature type="domain" description="Ketopantoate reductase C-terminal" evidence="12">
    <location>
        <begin position="176"/>
        <end position="315"/>
    </location>
</feature>
<dbReference type="NCBIfam" id="TIGR00745">
    <property type="entry name" value="apbA_panE"/>
    <property type="match status" value="1"/>
</dbReference>
<keyword evidence="5 10" id="KW-0566">Pantothenate biosynthesis</keyword>
<dbReference type="GO" id="GO:0008677">
    <property type="term" value="F:2-dehydropantoate 2-reductase activity"/>
    <property type="evidence" value="ECO:0007669"/>
    <property type="project" value="UniProtKB-EC"/>
</dbReference>
<dbReference type="GO" id="GO:0015940">
    <property type="term" value="P:pantothenate biosynthetic process"/>
    <property type="evidence" value="ECO:0007669"/>
    <property type="project" value="UniProtKB-KW"/>
</dbReference>
<dbReference type="PANTHER" id="PTHR43765">
    <property type="entry name" value="2-DEHYDROPANTOATE 2-REDUCTASE-RELATED"/>
    <property type="match status" value="1"/>
</dbReference>
<dbReference type="InterPro" id="IPR013332">
    <property type="entry name" value="KPR_N"/>
</dbReference>
<evidence type="ECO:0000256" key="2">
    <source>
        <dbReference type="ARBA" id="ARBA00007870"/>
    </source>
</evidence>
<dbReference type="Pfam" id="PF08546">
    <property type="entry name" value="ApbA_C"/>
    <property type="match status" value="1"/>
</dbReference>
<dbReference type="EMBL" id="JAOVZO020000023">
    <property type="protein sequence ID" value="MDC8016045.1"/>
    <property type="molecule type" value="Genomic_DNA"/>
</dbReference>
<evidence type="ECO:0000256" key="1">
    <source>
        <dbReference type="ARBA" id="ARBA00004994"/>
    </source>
</evidence>
<proteinExistence type="inferred from homology"/>
<feature type="domain" description="Ketopantoate reductase N-terminal" evidence="11">
    <location>
        <begin position="6"/>
        <end position="152"/>
    </location>
</feature>
<name>A0A9X3YR48_9GAMM</name>
<dbReference type="GO" id="GO:0050661">
    <property type="term" value="F:NADP binding"/>
    <property type="evidence" value="ECO:0007669"/>
    <property type="project" value="TreeGrafter"/>
</dbReference>
<evidence type="ECO:0000256" key="4">
    <source>
        <dbReference type="ARBA" id="ARBA00019465"/>
    </source>
</evidence>
<dbReference type="SUPFAM" id="SSF51735">
    <property type="entry name" value="NAD(P)-binding Rossmann-fold domains"/>
    <property type="match status" value="1"/>
</dbReference>
<dbReference type="InterPro" id="IPR013752">
    <property type="entry name" value="KPA_reductase"/>
</dbReference>
<comment type="similarity">
    <text evidence="2 10">Belongs to the ketopantoate reductase family.</text>
</comment>
<evidence type="ECO:0000313" key="13">
    <source>
        <dbReference type="EMBL" id="MDC8016045.1"/>
    </source>
</evidence>
<dbReference type="AlphaFoldDB" id="A0A9X3YR48"/>
<evidence type="ECO:0000256" key="7">
    <source>
        <dbReference type="ARBA" id="ARBA00023002"/>
    </source>
</evidence>
<organism evidence="13 14">
    <name type="scientific">Tahibacter soli</name>
    <dbReference type="NCBI Taxonomy" id="2983605"/>
    <lineage>
        <taxon>Bacteria</taxon>
        <taxon>Pseudomonadati</taxon>
        <taxon>Pseudomonadota</taxon>
        <taxon>Gammaproteobacteria</taxon>
        <taxon>Lysobacterales</taxon>
        <taxon>Rhodanobacteraceae</taxon>
        <taxon>Tahibacter</taxon>
    </lineage>
</organism>
<dbReference type="InterPro" id="IPR003710">
    <property type="entry name" value="ApbA"/>
</dbReference>
<protein>
    <recommendedName>
        <fullName evidence="4 10">2-dehydropantoate 2-reductase</fullName>
        <ecNumber evidence="3 10">1.1.1.169</ecNumber>
    </recommendedName>
    <alternativeName>
        <fullName evidence="8 10">Ketopantoate reductase</fullName>
    </alternativeName>
</protein>
<dbReference type="InterPro" id="IPR008927">
    <property type="entry name" value="6-PGluconate_DH-like_C_sf"/>
</dbReference>
<comment type="pathway">
    <text evidence="1 10">Cofactor biosynthesis; (R)-pantothenate biosynthesis; (R)-pantoate from 3-methyl-2-oxobutanoate: step 2/2.</text>
</comment>
<comment type="caution">
    <text evidence="13">The sequence shown here is derived from an EMBL/GenBank/DDBJ whole genome shotgun (WGS) entry which is preliminary data.</text>
</comment>
<dbReference type="NCBIfam" id="NF006083">
    <property type="entry name" value="PRK08229.1"/>
    <property type="match status" value="1"/>
</dbReference>